<evidence type="ECO:0000313" key="3">
    <source>
        <dbReference type="Proteomes" id="UP000242770"/>
    </source>
</evidence>
<reference evidence="3" key="1">
    <citation type="submission" date="2014-06" db="EMBL/GenBank/DDBJ databases">
        <authorList>
            <person name="Berkman P.J."/>
        </authorList>
    </citation>
    <scope>NUCLEOTIDE SEQUENCE [LARGE SCALE GENOMIC DNA]</scope>
</reference>
<dbReference type="Proteomes" id="UP000242770">
    <property type="component" value="Unassembled WGS sequence"/>
</dbReference>
<keyword evidence="3" id="KW-1185">Reference proteome</keyword>
<gene>
    <name evidence="2" type="primary">SSCI00500.1</name>
</gene>
<dbReference type="EMBL" id="CCFA01000042">
    <property type="protein sequence ID" value="CDW93730.1"/>
    <property type="molecule type" value="Genomic_DNA"/>
</dbReference>
<accession>A0A0F7S453</accession>
<dbReference type="AlphaFoldDB" id="A0A0F7S453"/>
<feature type="compositionally biased region" description="Basic and acidic residues" evidence="1">
    <location>
        <begin position="148"/>
        <end position="160"/>
    </location>
</feature>
<feature type="region of interest" description="Disordered" evidence="1">
    <location>
        <begin position="119"/>
        <end position="138"/>
    </location>
</feature>
<feature type="compositionally biased region" description="Basic and acidic residues" evidence="1">
    <location>
        <begin position="119"/>
        <end position="136"/>
    </location>
</feature>
<protein>
    <submittedName>
        <fullName evidence="2">Uncharacterized protein</fullName>
    </submittedName>
</protein>
<name>A0A0F7S453_9BASI</name>
<sequence>MMMLKFEQTSLDWHVGLIALLTLFLTCAPHHVLCQVDDDAQFHPAPRSALSTNSRPRTESSSSFTAILMAIALIRALLEYAQLVLMLLTDPDAVELCYAQHCPVRQMKDELDRLVLAEGEKQREPPAPEPMSKDHISTNMLVTPSQRSESDPDPERDQQRQCDPPRSICACGEEDYLVTMEDDVRKPCIVKPEPNPGDHATKEVKAIPSKAESVIDPAEAFSKPAHEITAVAAPISDVQKEGDRHQWKDELLPAAEATPMDTF</sequence>
<feature type="region of interest" description="Disordered" evidence="1">
    <location>
        <begin position="143"/>
        <end position="166"/>
    </location>
</feature>
<proteinExistence type="predicted"/>
<evidence type="ECO:0000256" key="1">
    <source>
        <dbReference type="SAM" id="MobiDB-lite"/>
    </source>
</evidence>
<organism evidence="2 3">
    <name type="scientific">Sporisorium scitamineum</name>
    <dbReference type="NCBI Taxonomy" id="49012"/>
    <lineage>
        <taxon>Eukaryota</taxon>
        <taxon>Fungi</taxon>
        <taxon>Dikarya</taxon>
        <taxon>Basidiomycota</taxon>
        <taxon>Ustilaginomycotina</taxon>
        <taxon>Ustilaginomycetes</taxon>
        <taxon>Ustilaginales</taxon>
        <taxon>Ustilaginaceae</taxon>
        <taxon>Sporisorium</taxon>
    </lineage>
</organism>
<evidence type="ECO:0000313" key="2">
    <source>
        <dbReference type="EMBL" id="CDW93730.1"/>
    </source>
</evidence>